<proteinExistence type="predicted"/>
<dbReference type="Proteomes" id="UP000052237">
    <property type="component" value="Unassembled WGS sequence"/>
</dbReference>
<dbReference type="RefSeq" id="WP_059425756.1">
    <property type="nucleotide sequence ID" value="NZ_CP040464.1"/>
</dbReference>
<evidence type="ECO:0000256" key="1">
    <source>
        <dbReference type="SAM" id="MobiDB-lite"/>
    </source>
</evidence>
<reference evidence="2 3" key="1">
    <citation type="submission" date="2015-11" db="EMBL/GenBank/DDBJ databases">
        <authorList>
            <consortium name="Pathogen Informatics"/>
        </authorList>
    </citation>
    <scope>NUCLEOTIDE SEQUENCE [LARGE SCALE GENOMIC DNA]</scope>
    <source>
        <strain evidence="2 3">006A-0059</strain>
    </source>
</reference>
<dbReference type="EMBL" id="FAVB01000003">
    <property type="protein sequence ID" value="CUU82029.1"/>
    <property type="molecule type" value="Genomic_DNA"/>
</dbReference>
<evidence type="ECO:0000313" key="3">
    <source>
        <dbReference type="Proteomes" id="UP000052237"/>
    </source>
</evidence>
<name>A0A0S4S6A2_CAMHY</name>
<gene>
    <name evidence="2" type="ORF">ERS686654_01272</name>
</gene>
<sequence length="106" mass="12020">MAITPVGGTIYVNQNAPVVANVQSDFQSKLELQNVVAAELANEKKKEVAQIRPTEEAYKIDPQNEHEKQHEHESLEEQTKDQNEKKEENSDQKDELSGEHKLNIVV</sequence>
<comment type="caution">
    <text evidence="2">The sequence shown here is derived from an EMBL/GenBank/DDBJ whole genome shotgun (WGS) entry which is preliminary data.</text>
</comment>
<dbReference type="AlphaFoldDB" id="A0A0S4S6A2"/>
<feature type="region of interest" description="Disordered" evidence="1">
    <location>
        <begin position="43"/>
        <end position="106"/>
    </location>
</feature>
<organism evidence="2 3">
    <name type="scientific">Campylobacter hyointestinalis subsp. hyointestinalis</name>
    <dbReference type="NCBI Taxonomy" id="91352"/>
    <lineage>
        <taxon>Bacteria</taxon>
        <taxon>Pseudomonadati</taxon>
        <taxon>Campylobacterota</taxon>
        <taxon>Epsilonproteobacteria</taxon>
        <taxon>Campylobacterales</taxon>
        <taxon>Campylobacteraceae</taxon>
        <taxon>Campylobacter</taxon>
    </lineage>
</organism>
<keyword evidence="3" id="KW-1185">Reference proteome</keyword>
<accession>A0A0S4S6A2</accession>
<evidence type="ECO:0000313" key="2">
    <source>
        <dbReference type="EMBL" id="CUU82029.1"/>
    </source>
</evidence>
<protein>
    <submittedName>
        <fullName evidence="2">Uncharacterized protein</fullName>
    </submittedName>
</protein>